<dbReference type="AlphaFoldDB" id="A0A5K7ZAK5"/>
<gene>
    <name evidence="1" type="ORF">DSCW_62930</name>
</gene>
<keyword evidence="2" id="KW-1185">Reference proteome</keyword>
<evidence type="ECO:0000313" key="1">
    <source>
        <dbReference type="EMBL" id="BBO78876.1"/>
    </source>
</evidence>
<protein>
    <submittedName>
        <fullName evidence="1">Uncharacterized protein</fullName>
    </submittedName>
</protein>
<organism evidence="1 2">
    <name type="scientific">Desulfosarcina widdelii</name>
    <dbReference type="NCBI Taxonomy" id="947919"/>
    <lineage>
        <taxon>Bacteria</taxon>
        <taxon>Pseudomonadati</taxon>
        <taxon>Thermodesulfobacteriota</taxon>
        <taxon>Desulfobacteria</taxon>
        <taxon>Desulfobacterales</taxon>
        <taxon>Desulfosarcinaceae</taxon>
        <taxon>Desulfosarcina</taxon>
    </lineage>
</organism>
<accession>A0A5K7ZAK5</accession>
<name>A0A5K7ZAK5_9BACT</name>
<proteinExistence type="predicted"/>
<reference evidence="1 2" key="1">
    <citation type="submission" date="2019-11" db="EMBL/GenBank/DDBJ databases">
        <title>Comparative genomics of hydrocarbon-degrading Desulfosarcina strains.</title>
        <authorList>
            <person name="Watanabe M."/>
            <person name="Kojima H."/>
            <person name="Fukui M."/>
        </authorList>
    </citation>
    <scope>NUCLEOTIDE SEQUENCE [LARGE SCALE GENOMIC DNA]</scope>
    <source>
        <strain evidence="1 2">PP31</strain>
    </source>
</reference>
<dbReference type="EMBL" id="AP021875">
    <property type="protein sequence ID" value="BBO78876.1"/>
    <property type="molecule type" value="Genomic_DNA"/>
</dbReference>
<dbReference type="KEGG" id="dwd:DSCW_62930"/>
<evidence type="ECO:0000313" key="2">
    <source>
        <dbReference type="Proteomes" id="UP000427769"/>
    </source>
</evidence>
<dbReference type="Proteomes" id="UP000427769">
    <property type="component" value="Chromosome"/>
</dbReference>
<sequence>MDEGRGTNQNAGIGASELATRKVPRPMNVEHRTSNFELRISILSFLIFEFLLHKRQQMIGISF</sequence>